<proteinExistence type="inferred from homology"/>
<feature type="domain" description="DOCKER" evidence="6">
    <location>
        <begin position="1613"/>
        <end position="2039"/>
    </location>
</feature>
<accession>A0A9P0EAK6</accession>
<dbReference type="Gene3D" id="2.30.29.30">
    <property type="entry name" value="Pleckstrin-homology domain (PH domain)/Phosphotyrosine-binding domain (PTB)"/>
    <property type="match status" value="1"/>
</dbReference>
<keyword evidence="8" id="KW-1185">Reference proteome</keyword>
<dbReference type="Pfam" id="PF11878">
    <property type="entry name" value="DOCK_C-D_N"/>
    <property type="match status" value="1"/>
</dbReference>
<dbReference type="PANTHER" id="PTHR23317">
    <property type="entry name" value="DEDICATOR OF CYTOKINESIS DOCK"/>
    <property type="match status" value="1"/>
</dbReference>
<dbReference type="InterPro" id="IPR043162">
    <property type="entry name" value="DOCK_C_lobe_C"/>
</dbReference>
<dbReference type="SMART" id="SM00233">
    <property type="entry name" value="PH"/>
    <property type="match status" value="1"/>
</dbReference>
<dbReference type="InterPro" id="IPR026791">
    <property type="entry name" value="DOCK"/>
</dbReference>
<dbReference type="Gene3D" id="1.25.40.410">
    <property type="match status" value="1"/>
</dbReference>
<evidence type="ECO:0000259" key="4">
    <source>
        <dbReference type="PROSITE" id="PS50003"/>
    </source>
</evidence>
<dbReference type="OrthoDB" id="47328at2759"/>
<name>A0A9P0EAK6_NEZVI</name>
<evidence type="ECO:0008006" key="9">
    <source>
        <dbReference type="Google" id="ProtNLM"/>
    </source>
</evidence>
<dbReference type="Pfam" id="PF00169">
    <property type="entry name" value="PH"/>
    <property type="match status" value="1"/>
</dbReference>
<dbReference type="InterPro" id="IPR043161">
    <property type="entry name" value="DOCK_C_lobe_A"/>
</dbReference>
<feature type="compositionally biased region" description="Low complexity" evidence="3">
    <location>
        <begin position="288"/>
        <end position="300"/>
    </location>
</feature>
<dbReference type="InterPro" id="IPR046773">
    <property type="entry name" value="DOCKER_Lobe_C"/>
</dbReference>
<reference evidence="7" key="1">
    <citation type="submission" date="2022-01" db="EMBL/GenBank/DDBJ databases">
        <authorList>
            <person name="King R."/>
        </authorList>
    </citation>
    <scope>NUCLEOTIDE SEQUENCE</scope>
</reference>
<comment type="similarity">
    <text evidence="2">Belongs to the DOCK family.</text>
</comment>
<sequence length="2070" mass="233551">MSERKFSRSLVKPGMAAQLRETVSQVVRESTAQNKIHHVEPLDFETYILKNKTILQNDPQRELLLYPSDDISQVVLPRKFRTVSCNIPSINDTQDCSLFTKECLKNYTSNWNLIYYKYSAYSGSYLELPKILKNEELKDEVYEVDTDVDQIDEDVLGKSDGVTKQGYLMKGPEVGSDRMFSNIGSKSFKRRYCYLRREVDGTYILELHKDEKKGEAKVTIVMDFCNEVVKNTKRGKLCFELHMTAGHKSYCLAAENEHDLNDWVSKLQLVLQHNKLQEEKRAGSLERTGSTSSLPTTPGSDSRNMYGTLRGLEQSVNPQLMKYARETDTSIALARRDNRRRLFSLYPFIPHSKSVGTCEGIEPYREHFGQRIFIRCVSLRFRLQAPLTTDKEAHSQLEPYFVAISLFDAREGKKISEDLEWEVSSEEVASMIIRPEGPSASVITRESDIPEGWITNPSQGVFSVSNAHSEVFLVARIEKILQGSIAAAAEPYTRTGKDPRLGLKVHRTAQAAAQRLGKYRMPFAWTARPLFNLYGSDPDVVSDFPGIYRQDATKLKDEELLKYLTDFRKPDKMSKLPLIPGWLQVKVESLSDLPQNCLTSGLSPLKPFPVPPACPPTVEVAELSPLVHPYVSFSNHLYIYPQSLSFDSQKTFSRARNLACVVQLKDSDQDGSPPIPCIYRGSRSEKLVSWSCCAVLHHTTNPSWYDEIKLLLPVCITSSHHLLFTFYHISIQGSKKRDSGIEIPVGYAWIPLLVKNRLNTEEQSVPVAANLPCGYLSVQPLGLGKGFGGPEITWIDGQKPIFHVNFRLSSTVLTMDQHLHNLFTHAEKLQQPKVSSFLPPETETCKILKAAHAMQLSSAVSFLPTLLNQLFSLLVTSPSSEVALNIIRILVHLVSMVIGSERADALNTYVKFVFVGETVSGRTVHEELANHLPTLLNPSNTDFLLVNKFLSHSGFFFQIMVKSMAQHLLSSGRIKMHRHERFQTEFLNKIANLLKVLTPYLISKYREMPQETKQLNQSIAEFLKRCLSFLDRGFVLRLVSWYVSIFTGEASSLYNLKFAFISIICSHEHYVAFNLPILHVKGRNDICSEYWLSDEFCKHHYLAGLLLSETRASLTLESSARKLALTTLRDLMAKHELDDRYQAKGQLARIASLYVPWLGIVVENVERLTERQSSSPSPSSLISSPGKNRSHHHRFTYHQDNASGRASLNLRDSTYLVAIAGQALTNGGSNISIDSGASTVSGDGTTISQETAIHRQGDVVNTRHARSVSGTQALVRIEKLQPAEVKDILICFLFILKHLAHDQVIAWWHNCTHEEVLNFFTVIQLCLHEFKYTGRRQIAGCITNKGGAKSMTLPARMQPPDFIVDPPSNHLPLSGSNSIGRGEGQSCREGESKSLYQALLEANLATEVGLTVLDILGLYCLHFRDVLLSSGGDNHIMSSIFSLYLSFLQVGQSETLFRHVFAALRAFINNFSLPLFQGNASLCGELCLELLRSCNSRLSAIRQEACAILYLLMRSNFEFSGRKGLTRVHLQVIISVSQLLGAIVGLNNARFQESLSLINSYATSDKVMKGTGFPTEVKDLTKRIRTVLMATAQMKELHHDPEMLTDLQHSLANSYASTPELRLTWLQTMTRNHISHFNYSEAACCQLHIAALMAQYLKLKGEQCWGAEAFGPISSNIPTDETSLKLDSGVVDVQYTEQTLIDQLETCAEHIERSERFETLHHLYNLLLPIYEKRKDYASLSRAYSTLAQAMAKVTSSHGKRLLGRFYRVAFYGEVYFDKETGVEYVYKEPKVTSLSEISDRLLQQYSQKFGQGNVRIIMDSAPIVEADLDSKMAHIQVTSVLPYWDKTESHIRSTEFEQNHNVKTFMFETPFTKDGRPRGTPTEQYKRRTVLTSEYCFPYVKKRLRVVEKEEFELTPIEVALDEMRQRVAELEEVVFLQPPDAKKLQLKLQGSVCVQVNAGPLAYATAFLDPSISHNFPDEKVEELKDLFREFVRVCYAALQLNSRLVRSDQAEYQAALRQNLQKLAEELSSMFSETLWPHTELGSFKRNSQALFSAISGATSATNSSSA</sequence>
<gene>
    <name evidence="7" type="ORF">NEZAVI_LOCUS2583</name>
</gene>
<evidence type="ECO:0000256" key="1">
    <source>
        <dbReference type="ARBA" id="ARBA00022658"/>
    </source>
</evidence>
<dbReference type="InterPro" id="IPR035892">
    <property type="entry name" value="C2_domain_sf"/>
</dbReference>
<dbReference type="InterPro" id="IPR046770">
    <property type="entry name" value="DOCKER_Lobe_B"/>
</dbReference>
<dbReference type="PANTHER" id="PTHR23317:SF26">
    <property type="entry name" value="ZIZIMIN, ISOFORM K"/>
    <property type="match status" value="1"/>
</dbReference>
<dbReference type="SUPFAM" id="SSF50729">
    <property type="entry name" value="PH domain-like"/>
    <property type="match status" value="1"/>
</dbReference>
<dbReference type="Proteomes" id="UP001152798">
    <property type="component" value="Chromosome 1"/>
</dbReference>
<evidence type="ECO:0000259" key="6">
    <source>
        <dbReference type="PROSITE" id="PS51651"/>
    </source>
</evidence>
<evidence type="ECO:0000313" key="7">
    <source>
        <dbReference type="EMBL" id="CAH1391587.1"/>
    </source>
</evidence>
<evidence type="ECO:0000256" key="3">
    <source>
        <dbReference type="SAM" id="MobiDB-lite"/>
    </source>
</evidence>
<dbReference type="PROSITE" id="PS51650">
    <property type="entry name" value="C2_DOCK"/>
    <property type="match status" value="1"/>
</dbReference>
<dbReference type="InterPro" id="IPR027357">
    <property type="entry name" value="DOCKER_dom"/>
</dbReference>
<dbReference type="Pfam" id="PF06920">
    <property type="entry name" value="DHR-2_Lobe_A"/>
    <property type="match status" value="1"/>
</dbReference>
<dbReference type="CDD" id="cd13267">
    <property type="entry name" value="PH_DOCK-D"/>
    <property type="match status" value="1"/>
</dbReference>
<feature type="domain" description="C2 DOCK-type" evidence="5">
    <location>
        <begin position="634"/>
        <end position="809"/>
    </location>
</feature>
<dbReference type="Pfam" id="PF14429">
    <property type="entry name" value="DOCK-C2"/>
    <property type="match status" value="1"/>
</dbReference>
<evidence type="ECO:0000256" key="2">
    <source>
        <dbReference type="PROSITE-ProRule" id="PRU00983"/>
    </source>
</evidence>
<dbReference type="Pfam" id="PF20422">
    <property type="entry name" value="DHR-2_Lobe_B"/>
    <property type="match status" value="1"/>
</dbReference>
<evidence type="ECO:0000313" key="8">
    <source>
        <dbReference type="Proteomes" id="UP001152798"/>
    </source>
</evidence>
<dbReference type="InterPro" id="IPR021816">
    <property type="entry name" value="DOCK_C/D_N"/>
</dbReference>
<dbReference type="InterPro" id="IPR027007">
    <property type="entry name" value="C2_DOCK-type_domain"/>
</dbReference>
<dbReference type="Gene3D" id="2.60.40.150">
    <property type="entry name" value="C2 domain"/>
    <property type="match status" value="1"/>
</dbReference>
<dbReference type="GO" id="GO:0007264">
    <property type="term" value="P:small GTPase-mediated signal transduction"/>
    <property type="evidence" value="ECO:0007669"/>
    <property type="project" value="InterPro"/>
</dbReference>
<dbReference type="InterPro" id="IPR001849">
    <property type="entry name" value="PH_domain"/>
</dbReference>
<feature type="domain" description="PH" evidence="4">
    <location>
        <begin position="161"/>
        <end position="272"/>
    </location>
</feature>
<dbReference type="EMBL" id="OV725077">
    <property type="protein sequence ID" value="CAH1391587.1"/>
    <property type="molecule type" value="Genomic_DNA"/>
</dbReference>
<dbReference type="Pfam" id="PF20421">
    <property type="entry name" value="DHR-2_Lobe_C"/>
    <property type="match status" value="1"/>
</dbReference>
<keyword evidence="1" id="KW-0344">Guanine-nucleotide releasing factor</keyword>
<dbReference type="PROSITE" id="PS51651">
    <property type="entry name" value="DOCKER"/>
    <property type="match status" value="1"/>
</dbReference>
<protein>
    <recommendedName>
        <fullName evidence="9">Dedicator of cytokinesis protein 9</fullName>
    </recommendedName>
</protein>
<dbReference type="InterPro" id="IPR046769">
    <property type="entry name" value="DOCKER_Lobe_A"/>
</dbReference>
<dbReference type="InterPro" id="IPR011993">
    <property type="entry name" value="PH-like_dom_sf"/>
</dbReference>
<dbReference type="Gene3D" id="1.20.58.740">
    <property type="match status" value="1"/>
</dbReference>
<feature type="region of interest" description="Disordered" evidence="3">
    <location>
        <begin position="280"/>
        <end position="306"/>
    </location>
</feature>
<feature type="compositionally biased region" description="Low complexity" evidence="3">
    <location>
        <begin position="1173"/>
        <end position="1185"/>
    </location>
</feature>
<dbReference type="PROSITE" id="PS50003">
    <property type="entry name" value="PH_DOMAIN"/>
    <property type="match status" value="1"/>
</dbReference>
<feature type="region of interest" description="Disordered" evidence="3">
    <location>
        <begin position="1169"/>
        <end position="1192"/>
    </location>
</feature>
<evidence type="ECO:0000259" key="5">
    <source>
        <dbReference type="PROSITE" id="PS51650"/>
    </source>
</evidence>
<dbReference type="GO" id="GO:0005085">
    <property type="term" value="F:guanyl-nucleotide exchange factor activity"/>
    <property type="evidence" value="ECO:0007669"/>
    <property type="project" value="UniProtKB-KW"/>
</dbReference>
<organism evidence="7 8">
    <name type="scientific">Nezara viridula</name>
    <name type="common">Southern green stink bug</name>
    <name type="synonym">Cimex viridulus</name>
    <dbReference type="NCBI Taxonomy" id="85310"/>
    <lineage>
        <taxon>Eukaryota</taxon>
        <taxon>Metazoa</taxon>
        <taxon>Ecdysozoa</taxon>
        <taxon>Arthropoda</taxon>
        <taxon>Hexapoda</taxon>
        <taxon>Insecta</taxon>
        <taxon>Pterygota</taxon>
        <taxon>Neoptera</taxon>
        <taxon>Paraneoptera</taxon>
        <taxon>Hemiptera</taxon>
        <taxon>Heteroptera</taxon>
        <taxon>Panheteroptera</taxon>
        <taxon>Pentatomomorpha</taxon>
        <taxon>Pentatomoidea</taxon>
        <taxon>Pentatomidae</taxon>
        <taxon>Pentatominae</taxon>
        <taxon>Nezara</taxon>
    </lineage>
</organism>